<proteinExistence type="predicted"/>
<evidence type="ECO:0000313" key="2">
    <source>
        <dbReference type="EMBL" id="MCK1790678.1"/>
    </source>
</evidence>
<reference evidence="2 3" key="1">
    <citation type="submission" date="2022-02" db="EMBL/GenBank/DDBJ databases">
        <title>Comparative genomics of the first Antarctic Pseudomonas spp. capable of biotransforming 2,4,6-Trinitrotoluene.</title>
        <authorList>
            <person name="Cabrera M.A."/>
            <person name="Marquez S.L."/>
            <person name="Perez-Donoso J.M."/>
        </authorList>
    </citation>
    <scope>NUCLEOTIDE SEQUENCE [LARGE SCALE GENOMIC DNA]</scope>
    <source>
        <strain evidence="2 3">TNT19</strain>
    </source>
</reference>
<feature type="domain" description="DUF4123" evidence="1">
    <location>
        <begin position="18"/>
        <end position="126"/>
    </location>
</feature>
<gene>
    <name evidence="2" type="ORF">L9059_10855</name>
</gene>
<comment type="caution">
    <text evidence="2">The sequence shown here is derived from an EMBL/GenBank/DDBJ whole genome shotgun (WGS) entry which is preliminary data.</text>
</comment>
<name>A0ABT0EY48_9PSED</name>
<dbReference type="Proteomes" id="UP001299876">
    <property type="component" value="Unassembled WGS sequence"/>
</dbReference>
<dbReference type="EMBL" id="JAKNRW010000006">
    <property type="protein sequence ID" value="MCK1790678.1"/>
    <property type="molecule type" value="Genomic_DNA"/>
</dbReference>
<accession>A0ABT0EY48</accession>
<evidence type="ECO:0000259" key="1">
    <source>
        <dbReference type="Pfam" id="PF13503"/>
    </source>
</evidence>
<sequence>MLELPPLPDDLPWSLPAYLLLDGVSASNLAYRLHRWDNPVYCLYHGTRWHELVDISPCLVTLKGAGDSLLAYFQENAALEWGYLLFSDADALTLCKHWRRLISAEQAEGVEVMPRIADPAVMHQLFGLAAQDNSARWFGPVANVCLPDGIEGVWRQHLRLDHARAEPHTYRLTDQELTALAEVEFRNVVTALGEHLQVHFPAFMANFSGPERRQYVHQLASEAYQLGFSSEQEMTLYVNVFGYLAGQPVVEHPDIAQLLAVATAGAPLARVERAAELAKSLAANRQGGLL</sequence>
<evidence type="ECO:0000313" key="3">
    <source>
        <dbReference type="Proteomes" id="UP001299876"/>
    </source>
</evidence>
<dbReference type="InterPro" id="IPR025391">
    <property type="entry name" value="DUF4123"/>
</dbReference>
<organism evidence="2 3">
    <name type="scientific">Pseudomonas violetae</name>
    <dbReference type="NCBI Taxonomy" id="2915813"/>
    <lineage>
        <taxon>Bacteria</taxon>
        <taxon>Pseudomonadati</taxon>
        <taxon>Pseudomonadota</taxon>
        <taxon>Gammaproteobacteria</taxon>
        <taxon>Pseudomonadales</taxon>
        <taxon>Pseudomonadaceae</taxon>
        <taxon>Pseudomonas</taxon>
    </lineage>
</organism>
<dbReference type="RefSeq" id="WP_247290746.1">
    <property type="nucleotide sequence ID" value="NZ_JAKNRW010000006.1"/>
</dbReference>
<dbReference type="Pfam" id="PF13503">
    <property type="entry name" value="DUF4123"/>
    <property type="match status" value="1"/>
</dbReference>
<protein>
    <submittedName>
        <fullName evidence="2">DUF4123 domain-containing protein</fullName>
    </submittedName>
</protein>
<keyword evidence="3" id="KW-1185">Reference proteome</keyword>